<evidence type="ECO:0000313" key="2">
    <source>
        <dbReference type="Proteomes" id="UP001141552"/>
    </source>
</evidence>
<proteinExistence type="predicted"/>
<organism evidence="1 2">
    <name type="scientific">Turnera subulata</name>
    <dbReference type="NCBI Taxonomy" id="218843"/>
    <lineage>
        <taxon>Eukaryota</taxon>
        <taxon>Viridiplantae</taxon>
        <taxon>Streptophyta</taxon>
        <taxon>Embryophyta</taxon>
        <taxon>Tracheophyta</taxon>
        <taxon>Spermatophyta</taxon>
        <taxon>Magnoliopsida</taxon>
        <taxon>eudicotyledons</taxon>
        <taxon>Gunneridae</taxon>
        <taxon>Pentapetalae</taxon>
        <taxon>rosids</taxon>
        <taxon>fabids</taxon>
        <taxon>Malpighiales</taxon>
        <taxon>Passifloraceae</taxon>
        <taxon>Turnera</taxon>
    </lineage>
</organism>
<dbReference type="PANTHER" id="PTHR13109:SF7">
    <property type="entry name" value="NEUROCHONDRIN"/>
    <property type="match status" value="1"/>
</dbReference>
<sequence>MKSRQEQQYSPSLEDCLKLLRGERDEQRLAGLLLVTKFCKGDDLASLRLVYDAVGSHFLQRLLRTGMGKAPASGSGVDNRDAYLQLSITVMAAFCRVPEIASSEDMISKVPLILEIMPQLGVPVLEECYEFLCLVTTSSDHGAEAFSESGGLKVLASQMSSFADGSRLMELAMKILGSTLSKTSQEVVNDSYLSDLSIIVVSIARQFAVLQNALKFEALHLLSEIFSSKYSGPLSEALRVLVTTSWLDHVRAGLVAILQNRVAPAEKLHALILAEYMVSIRGEEWLIGQANLPELPDPLPADRQAYTCRFWRLCMCLLLVFESSRVEVAVLLNDLAYLQYEASRDTSTTAEAIFLKQRNVAIAFSLLERIIKLISTIGGEPDKIISESALIKIINGLNETIDVVLEYLKDAKEHGKNKGDDLLASVRVTGSYLAEAPDACKEKVKEVLGFMLTVQGEDEPSPFQSICFLLPMLCQITMKIEGCKALVTSGGYKAVVDCLVKLIGPSGNMLEESSRIFLACDTIMNLLLKKEQIRFVMEESTYVDLLKALLCWAVDSGDITVIMMASSLSALILDYTSEEALLNHPNFDSVSLGSLYRLIAKSLAAGRQNAFILKFCSGNLEVLLEHAMSDVTSSEMDLLEIVSSGISRWAHRFPHLTDTIRCT</sequence>
<accession>A0A9Q0FBE6</accession>
<protein>
    <recommendedName>
        <fullName evidence="3">Neurochondrin</fullName>
    </recommendedName>
</protein>
<name>A0A9Q0FBE6_9ROSI</name>
<dbReference type="PANTHER" id="PTHR13109">
    <property type="entry name" value="NEUROCHONDRIN"/>
    <property type="match status" value="1"/>
</dbReference>
<keyword evidence="2" id="KW-1185">Reference proteome</keyword>
<evidence type="ECO:0000313" key="1">
    <source>
        <dbReference type="EMBL" id="KAJ4827241.1"/>
    </source>
</evidence>
<dbReference type="Proteomes" id="UP001141552">
    <property type="component" value="Unassembled WGS sequence"/>
</dbReference>
<dbReference type="InterPro" id="IPR008709">
    <property type="entry name" value="Neurochondrin"/>
</dbReference>
<reference evidence="1" key="1">
    <citation type="submission" date="2022-02" db="EMBL/GenBank/DDBJ databases">
        <authorList>
            <person name="Henning P.M."/>
            <person name="McCubbin A.G."/>
            <person name="Shore J.S."/>
        </authorList>
    </citation>
    <scope>NUCLEOTIDE SEQUENCE</scope>
    <source>
        <strain evidence="1">F60SS</strain>
        <tissue evidence="1">Leaves</tissue>
    </source>
</reference>
<comment type="caution">
    <text evidence="1">The sequence shown here is derived from an EMBL/GenBank/DDBJ whole genome shotgun (WGS) entry which is preliminary data.</text>
</comment>
<dbReference type="InterPro" id="IPR016024">
    <property type="entry name" value="ARM-type_fold"/>
</dbReference>
<dbReference type="SUPFAM" id="SSF48371">
    <property type="entry name" value="ARM repeat"/>
    <property type="match status" value="1"/>
</dbReference>
<reference evidence="1" key="2">
    <citation type="journal article" date="2023" name="Plants (Basel)">
        <title>Annotation of the Turnera subulata (Passifloraceae) Draft Genome Reveals the S-Locus Evolved after the Divergence of Turneroideae from Passifloroideae in a Stepwise Manner.</title>
        <authorList>
            <person name="Henning P.M."/>
            <person name="Roalson E.H."/>
            <person name="Mir W."/>
            <person name="McCubbin A.G."/>
            <person name="Shore J.S."/>
        </authorList>
    </citation>
    <scope>NUCLEOTIDE SEQUENCE</scope>
    <source>
        <strain evidence="1">F60SS</strain>
    </source>
</reference>
<dbReference type="AlphaFoldDB" id="A0A9Q0FBE6"/>
<dbReference type="Pfam" id="PF05536">
    <property type="entry name" value="Neurochondrin"/>
    <property type="match status" value="1"/>
</dbReference>
<dbReference type="OrthoDB" id="8962942at2759"/>
<evidence type="ECO:0008006" key="3">
    <source>
        <dbReference type="Google" id="ProtNLM"/>
    </source>
</evidence>
<dbReference type="EMBL" id="JAKUCV010006457">
    <property type="protein sequence ID" value="KAJ4827241.1"/>
    <property type="molecule type" value="Genomic_DNA"/>
</dbReference>
<gene>
    <name evidence="1" type="ORF">Tsubulata_015203</name>
</gene>